<evidence type="ECO:0000256" key="4">
    <source>
        <dbReference type="SAM" id="Phobius"/>
    </source>
</evidence>
<sequence>MLPITIFEAVIMNKLFQLLYTIWCALVFVGIFLFLFPFYLLLIPLKKWHHLSYYFNRIWAKSALMLVAIPTEITGREKIKRSEQYVYCSNHFSLLDILSFGFAPNPVLYVGKKSLAKIPLFGLMFSKLHVTVDRENIRNRYQALQTAIEKMGNKRSLVMYPEGGIYSKDMPRMVRFKDGAFRAAIEKQIPLVPVTLPDNWIILPDVKSPLIKRKKMRMIFHDPISTEGLNMQDVPALKERVFSIIDEEIHKYYPKE</sequence>
<keyword evidence="2 6" id="KW-0808">Transferase</keyword>
<comment type="caution">
    <text evidence="6">The sequence shown here is derived from an EMBL/GenBank/DDBJ whole genome shotgun (WGS) entry which is preliminary data.</text>
</comment>
<dbReference type="AlphaFoldDB" id="A0A2T4DVL9"/>
<organism evidence="6 7">
    <name type="scientific">Marivirga lumbricoides</name>
    <dbReference type="NCBI Taxonomy" id="1046115"/>
    <lineage>
        <taxon>Bacteria</taxon>
        <taxon>Pseudomonadati</taxon>
        <taxon>Bacteroidota</taxon>
        <taxon>Cytophagia</taxon>
        <taxon>Cytophagales</taxon>
        <taxon>Marivirgaceae</taxon>
        <taxon>Marivirga</taxon>
    </lineage>
</organism>
<dbReference type="GO" id="GO:0006654">
    <property type="term" value="P:phosphatidic acid biosynthetic process"/>
    <property type="evidence" value="ECO:0007669"/>
    <property type="project" value="TreeGrafter"/>
</dbReference>
<name>A0A2T4DVL9_9BACT</name>
<dbReference type="PANTHER" id="PTHR10434">
    <property type="entry name" value="1-ACYL-SN-GLYCEROL-3-PHOSPHATE ACYLTRANSFERASE"/>
    <property type="match status" value="1"/>
</dbReference>
<dbReference type="Pfam" id="PF01553">
    <property type="entry name" value="Acyltransferase"/>
    <property type="match status" value="1"/>
</dbReference>
<dbReference type="SMART" id="SM00563">
    <property type="entry name" value="PlsC"/>
    <property type="match status" value="1"/>
</dbReference>
<reference evidence="6 7" key="1">
    <citation type="submission" date="2018-03" db="EMBL/GenBank/DDBJ databases">
        <title>Cross-interface Injection: A General Nanoliter Liquid Handling Method Applied to Single Cells Genome Amplification Automated Nanoliter Liquid Handling Applied to Single Cell Multiple Displacement Amplification.</title>
        <authorList>
            <person name="Yun J."/>
            <person name="Xu P."/>
            <person name="Xu J."/>
            <person name="Dai X."/>
            <person name="Wang Y."/>
            <person name="Zheng X."/>
            <person name="Cao C."/>
            <person name="Yi Q."/>
            <person name="Zhu Y."/>
            <person name="Wang L."/>
            <person name="Dong Z."/>
            <person name="Huang Y."/>
            <person name="Huang L."/>
            <person name="Du W."/>
        </authorList>
    </citation>
    <scope>NUCLEOTIDE SEQUENCE [LARGE SCALE GENOMIC DNA]</scope>
    <source>
        <strain evidence="6 7">Z-D1-2</strain>
    </source>
</reference>
<keyword evidence="4" id="KW-1133">Transmembrane helix</keyword>
<evidence type="ECO:0000256" key="1">
    <source>
        <dbReference type="ARBA" id="ARBA00005189"/>
    </source>
</evidence>
<protein>
    <submittedName>
        <fullName evidence="6">1-acyl-sn-glycerol-3-phosphate acyltransferase</fullName>
    </submittedName>
</protein>
<dbReference type="EMBL" id="PYVU01000004">
    <property type="protein sequence ID" value="PTB97850.1"/>
    <property type="molecule type" value="Genomic_DNA"/>
</dbReference>
<dbReference type="SUPFAM" id="SSF69593">
    <property type="entry name" value="Glycerol-3-phosphate (1)-acyltransferase"/>
    <property type="match status" value="1"/>
</dbReference>
<keyword evidence="4" id="KW-0812">Transmembrane</keyword>
<evidence type="ECO:0000313" key="7">
    <source>
        <dbReference type="Proteomes" id="UP000240608"/>
    </source>
</evidence>
<evidence type="ECO:0000313" key="6">
    <source>
        <dbReference type="EMBL" id="PTB97850.1"/>
    </source>
</evidence>
<keyword evidence="3 6" id="KW-0012">Acyltransferase</keyword>
<evidence type="ECO:0000259" key="5">
    <source>
        <dbReference type="SMART" id="SM00563"/>
    </source>
</evidence>
<dbReference type="CDD" id="cd07989">
    <property type="entry name" value="LPLAT_AGPAT-like"/>
    <property type="match status" value="1"/>
</dbReference>
<dbReference type="Proteomes" id="UP000240608">
    <property type="component" value="Unassembled WGS sequence"/>
</dbReference>
<dbReference type="PANTHER" id="PTHR10434:SF11">
    <property type="entry name" value="1-ACYL-SN-GLYCEROL-3-PHOSPHATE ACYLTRANSFERASE"/>
    <property type="match status" value="1"/>
</dbReference>
<feature type="transmembrane region" description="Helical" evidence="4">
    <location>
        <begin position="20"/>
        <end position="42"/>
    </location>
</feature>
<keyword evidence="4" id="KW-0472">Membrane</keyword>
<evidence type="ECO:0000256" key="2">
    <source>
        <dbReference type="ARBA" id="ARBA00022679"/>
    </source>
</evidence>
<evidence type="ECO:0000256" key="3">
    <source>
        <dbReference type="ARBA" id="ARBA00023315"/>
    </source>
</evidence>
<gene>
    <name evidence="6" type="ORF">C9994_01070</name>
</gene>
<comment type="pathway">
    <text evidence="1">Lipid metabolism.</text>
</comment>
<proteinExistence type="predicted"/>
<dbReference type="GO" id="GO:0003841">
    <property type="term" value="F:1-acylglycerol-3-phosphate O-acyltransferase activity"/>
    <property type="evidence" value="ECO:0007669"/>
    <property type="project" value="TreeGrafter"/>
</dbReference>
<feature type="domain" description="Phospholipid/glycerol acyltransferase" evidence="5">
    <location>
        <begin position="85"/>
        <end position="199"/>
    </location>
</feature>
<dbReference type="InterPro" id="IPR002123">
    <property type="entry name" value="Plipid/glycerol_acylTrfase"/>
</dbReference>
<accession>A0A2T4DVL9</accession>